<dbReference type="AlphaFoldDB" id="G8TT55"/>
<dbReference type="KEGG" id="sap:Sulac_3309"/>
<dbReference type="HOGENOM" id="CLU_1748717_0_0_9"/>
<dbReference type="STRING" id="679936.Sulac_3309"/>
<accession>G8TT55</accession>
<evidence type="ECO:0000313" key="1">
    <source>
        <dbReference type="EMBL" id="AEW06755.1"/>
    </source>
</evidence>
<gene>
    <name evidence="1" type="ordered locus">Sulac_3309</name>
</gene>
<dbReference type="PATRIC" id="fig|679936.5.peg.3423"/>
<evidence type="ECO:0000313" key="2">
    <source>
        <dbReference type="Proteomes" id="UP000005439"/>
    </source>
</evidence>
<reference evidence="1 2" key="2">
    <citation type="journal article" date="2012" name="Stand. Genomic Sci.">
        <title>Complete genome sequence of the moderately thermophilic mineral-sulfide-oxidizing firmicute Sulfobacillus acidophilus type strain (NAL(T)).</title>
        <authorList>
            <person name="Anderson I."/>
            <person name="Chertkov O."/>
            <person name="Chen A."/>
            <person name="Saunders E."/>
            <person name="Lapidus A."/>
            <person name="Nolan M."/>
            <person name="Lucas S."/>
            <person name="Hammon N."/>
            <person name="Deshpande S."/>
            <person name="Cheng J.F."/>
            <person name="Han C."/>
            <person name="Tapia R."/>
            <person name="Goodwin L.A."/>
            <person name="Pitluck S."/>
            <person name="Liolios K."/>
            <person name="Pagani I."/>
            <person name="Ivanova N."/>
            <person name="Mikhailova N."/>
            <person name="Pati A."/>
            <person name="Palaniappan K."/>
            <person name="Land M."/>
            <person name="Pan C."/>
            <person name="Rohde M."/>
            <person name="Pukall R."/>
            <person name="Goker M."/>
            <person name="Detter J.C."/>
            <person name="Woyke T."/>
            <person name="Bristow J."/>
            <person name="Eisen J.A."/>
            <person name="Markowitz V."/>
            <person name="Hugenholtz P."/>
            <person name="Kyrpides N.C."/>
            <person name="Klenk H.P."/>
            <person name="Mavromatis K."/>
        </authorList>
    </citation>
    <scope>NUCLEOTIDE SEQUENCE [LARGE SCALE GENOMIC DNA]</scope>
    <source>
        <strain evidence="2">ATCC 700253 / DSM 10332 / NAL</strain>
    </source>
</reference>
<organism evidence="1 2">
    <name type="scientific">Sulfobacillus acidophilus (strain ATCC 700253 / DSM 10332 / NAL)</name>
    <dbReference type="NCBI Taxonomy" id="679936"/>
    <lineage>
        <taxon>Bacteria</taxon>
        <taxon>Bacillati</taxon>
        <taxon>Bacillota</taxon>
        <taxon>Clostridia</taxon>
        <taxon>Eubacteriales</taxon>
        <taxon>Clostridiales Family XVII. Incertae Sedis</taxon>
        <taxon>Sulfobacillus</taxon>
    </lineage>
</organism>
<proteinExistence type="predicted"/>
<dbReference type="EMBL" id="CP003179">
    <property type="protein sequence ID" value="AEW06755.1"/>
    <property type="molecule type" value="Genomic_DNA"/>
</dbReference>
<keyword evidence="2" id="KW-1185">Reference proteome</keyword>
<dbReference type="Proteomes" id="UP000005439">
    <property type="component" value="Chromosome"/>
</dbReference>
<protein>
    <submittedName>
        <fullName evidence="1">Uncharacterized protein</fullName>
    </submittedName>
</protein>
<reference evidence="2" key="1">
    <citation type="submission" date="2011-12" db="EMBL/GenBank/DDBJ databases">
        <title>The complete genome of chromosome of Sulfobacillus acidophilus DSM 10332.</title>
        <authorList>
            <person name="Lucas S."/>
            <person name="Han J."/>
            <person name="Lapidus A."/>
            <person name="Bruce D."/>
            <person name="Goodwin L."/>
            <person name="Pitluck S."/>
            <person name="Peters L."/>
            <person name="Kyrpides N."/>
            <person name="Mavromatis K."/>
            <person name="Ivanova N."/>
            <person name="Mikhailova N."/>
            <person name="Chertkov O."/>
            <person name="Saunders E."/>
            <person name="Detter J.C."/>
            <person name="Tapia R."/>
            <person name="Han C."/>
            <person name="Land M."/>
            <person name="Hauser L."/>
            <person name="Markowitz V."/>
            <person name="Cheng J.-F."/>
            <person name="Hugenholtz P."/>
            <person name="Woyke T."/>
            <person name="Wu D."/>
            <person name="Pukall R."/>
            <person name="Gehrich-Schroeter G."/>
            <person name="Schneider S."/>
            <person name="Klenk H.-P."/>
            <person name="Eisen J.A."/>
        </authorList>
    </citation>
    <scope>NUCLEOTIDE SEQUENCE [LARGE SCALE GENOMIC DNA]</scope>
    <source>
        <strain evidence="2">ATCC 700253 / DSM 10332 / NAL</strain>
    </source>
</reference>
<sequence length="156" mass="17140">MPRIDLLHVLGEAPEGPWAIFSLPNDDGTDMVSVIIPRSLWMLLTRAQPFSSEITLMEQVGTRLIERRLATGEPIVGPLLASREDVGDLLPAEDIPWFKVLRMCQTCGQTVPPGEVLEGLSNALPPDSRGHVEVKVLCPTCQVQSIHRLTPWGVVT</sequence>
<name>G8TT55_SULAD</name>